<evidence type="ECO:0000313" key="3">
    <source>
        <dbReference type="EMBL" id="PUA79833.1"/>
    </source>
</evidence>
<dbReference type="AlphaFoldDB" id="A0A2R7YU50"/>
<dbReference type="PROSITE" id="PS51340">
    <property type="entry name" value="MOSC"/>
    <property type="match status" value="1"/>
</dbReference>
<comment type="caution">
    <text evidence="3">The sequence shown here is derived from an EMBL/GenBank/DDBJ whole genome shotgun (WGS) entry which is preliminary data.</text>
</comment>
<dbReference type="InterPro" id="IPR011037">
    <property type="entry name" value="Pyrv_Knase-like_insert_dom_sf"/>
</dbReference>
<evidence type="ECO:0000313" key="4">
    <source>
        <dbReference type="Proteomes" id="UP000244867"/>
    </source>
</evidence>
<dbReference type="Gene3D" id="2.40.33.20">
    <property type="entry name" value="PK beta-barrel domain-like"/>
    <property type="match status" value="1"/>
</dbReference>
<feature type="region of interest" description="Disordered" evidence="1">
    <location>
        <begin position="1"/>
        <end position="25"/>
    </location>
</feature>
<dbReference type="PANTHER" id="PTHR30212:SF2">
    <property type="entry name" value="PROTEIN YIIM"/>
    <property type="match status" value="1"/>
</dbReference>
<dbReference type="GO" id="GO:0030151">
    <property type="term" value="F:molybdenum ion binding"/>
    <property type="evidence" value="ECO:0007669"/>
    <property type="project" value="InterPro"/>
</dbReference>
<dbReference type="Pfam" id="PF03473">
    <property type="entry name" value="MOSC"/>
    <property type="match status" value="1"/>
</dbReference>
<proteinExistence type="predicted"/>
<dbReference type="SUPFAM" id="SSF50800">
    <property type="entry name" value="PK beta-barrel domain-like"/>
    <property type="match status" value="1"/>
</dbReference>
<protein>
    <submittedName>
        <fullName evidence="3">MOSC domain-containing protein</fullName>
    </submittedName>
</protein>
<evidence type="ECO:0000259" key="2">
    <source>
        <dbReference type="PROSITE" id="PS51340"/>
    </source>
</evidence>
<dbReference type="Proteomes" id="UP000244867">
    <property type="component" value="Unassembled WGS sequence"/>
</dbReference>
<reference evidence="3 4" key="1">
    <citation type="submission" date="2018-03" db="EMBL/GenBank/DDBJ databases">
        <authorList>
            <person name="Keele B.F."/>
        </authorList>
    </citation>
    <scope>NUCLEOTIDE SEQUENCE [LARGE SCALE GENOMIC DNA]</scope>
    <source>
        <strain evidence="3 4">IB-3</strain>
    </source>
</reference>
<dbReference type="RefSeq" id="WP_108345698.1">
    <property type="nucleotide sequence ID" value="NZ_PYXZ01000008.1"/>
</dbReference>
<feature type="compositionally biased region" description="Polar residues" evidence="1">
    <location>
        <begin position="1"/>
        <end position="14"/>
    </location>
</feature>
<dbReference type="PANTHER" id="PTHR30212">
    <property type="entry name" value="PROTEIN YIIM"/>
    <property type="match status" value="1"/>
</dbReference>
<evidence type="ECO:0000256" key="1">
    <source>
        <dbReference type="SAM" id="MobiDB-lite"/>
    </source>
</evidence>
<accession>A0A2R7YU50</accession>
<name>A0A2R7YU50_9ACTN</name>
<sequence>MSSVLSVNVGSPSPRSAKPTPTGIIKVPVPQIEVADPGPKRRAADGSGVSGVAGDFIGSGRHHGGADQAVYAVAREELDHWGRELDRDLPDGMFGENITTTGLDVDASTYGDVWTVGSAVLRVSAPRVPCANFAARMGERGWVRRFAARGRAGTYLAVVEPGVIRPGDAIAVARSGSGLLVPSLLAAWMGDLDEMRSALTHDDLDDESRGHFMRALARRG</sequence>
<organism evidence="3 4">
    <name type="scientific">Nocardioides currus</name>
    <dbReference type="NCBI Taxonomy" id="2133958"/>
    <lineage>
        <taxon>Bacteria</taxon>
        <taxon>Bacillati</taxon>
        <taxon>Actinomycetota</taxon>
        <taxon>Actinomycetes</taxon>
        <taxon>Propionibacteriales</taxon>
        <taxon>Nocardioidaceae</taxon>
        <taxon>Nocardioides</taxon>
    </lineage>
</organism>
<dbReference type="OrthoDB" id="9786134at2"/>
<dbReference type="InterPro" id="IPR005302">
    <property type="entry name" value="MoCF_Sase_C"/>
</dbReference>
<dbReference type="EMBL" id="PYXZ01000008">
    <property type="protein sequence ID" value="PUA79833.1"/>
    <property type="molecule type" value="Genomic_DNA"/>
</dbReference>
<dbReference type="GO" id="GO:0003824">
    <property type="term" value="F:catalytic activity"/>
    <property type="evidence" value="ECO:0007669"/>
    <property type="project" value="InterPro"/>
</dbReference>
<dbReference type="GO" id="GO:0030170">
    <property type="term" value="F:pyridoxal phosphate binding"/>
    <property type="evidence" value="ECO:0007669"/>
    <property type="project" value="InterPro"/>
</dbReference>
<gene>
    <name evidence="3" type="ORF">C7S10_17360</name>
</gene>
<feature type="domain" description="MOSC" evidence="2">
    <location>
        <begin position="38"/>
        <end position="173"/>
    </location>
</feature>
<keyword evidence="4" id="KW-1185">Reference proteome</keyword>
<dbReference type="InterPro" id="IPR052353">
    <property type="entry name" value="Benzoxazolinone_Detox_Enz"/>
</dbReference>